<dbReference type="InterPro" id="IPR043502">
    <property type="entry name" value="DNA/RNA_pol_sf"/>
</dbReference>
<dbReference type="EMBL" id="CACRXK020004868">
    <property type="protein sequence ID" value="CAB4004321.1"/>
    <property type="molecule type" value="Genomic_DNA"/>
</dbReference>
<comment type="caution">
    <text evidence="1">The sequence shown here is derived from an EMBL/GenBank/DDBJ whole genome shotgun (WGS) entry which is preliminary data.</text>
</comment>
<keyword evidence="2" id="KW-1185">Reference proteome</keyword>
<protein>
    <submittedName>
        <fullName evidence="1">Uncharacterized protein</fullName>
    </submittedName>
</protein>
<dbReference type="Pfam" id="PF00078">
    <property type="entry name" value="RVT_1"/>
    <property type="match status" value="1"/>
</dbReference>
<gene>
    <name evidence="1" type="ORF">PACLA_8A015794</name>
</gene>
<name>A0A6S7IDL9_PARCT</name>
<evidence type="ECO:0000313" key="2">
    <source>
        <dbReference type="Proteomes" id="UP001152795"/>
    </source>
</evidence>
<dbReference type="OrthoDB" id="3230070at2759"/>
<reference evidence="1" key="1">
    <citation type="submission" date="2020-04" db="EMBL/GenBank/DDBJ databases">
        <authorList>
            <person name="Alioto T."/>
            <person name="Alioto T."/>
            <person name="Gomez Garrido J."/>
        </authorList>
    </citation>
    <scope>NUCLEOTIDE SEQUENCE</scope>
    <source>
        <strain evidence="1">A484AB</strain>
    </source>
</reference>
<accession>A0A6S7IDL9</accession>
<dbReference type="PANTHER" id="PTHR33332">
    <property type="entry name" value="REVERSE TRANSCRIPTASE DOMAIN-CONTAINING PROTEIN"/>
    <property type="match status" value="1"/>
</dbReference>
<proteinExistence type="predicted"/>
<sequence length="351" mass="39884">MSKAFDSLSHEVLLRKLADIGLSESATKWFRSYLTGRSQYVKIGSSKSTPLHITHGVFQGSILSPLLFSIYTNDLPTAVVNSGLKSFVDDSKIFLSFSVQDKSEAKAKLEEDLTRITSRCCTNSLLTNPEKTKFMLFGSPALLKLFTEEFSLSFVGKTLFPVFSAKDWGVTLDAYMKFDEHISLLDSSSPGSGNVVFSGSSIGFDKVVLLFVRMGKHNSKNVKKLQLVQNFAARVISNTRKFDHITPILRELKWMTVDQTLVYKDIVQTYKCMNDLSPPYLSEKFYLRDTIHNYSTRSSKDLEIPKSNTNYGQKTFHYRATKHWNSLPDSIKSLRNIKHFKSEVKKYILNN</sequence>
<organism evidence="1 2">
    <name type="scientific">Paramuricea clavata</name>
    <name type="common">Red gorgonian</name>
    <name type="synonym">Violescent sea-whip</name>
    <dbReference type="NCBI Taxonomy" id="317549"/>
    <lineage>
        <taxon>Eukaryota</taxon>
        <taxon>Metazoa</taxon>
        <taxon>Cnidaria</taxon>
        <taxon>Anthozoa</taxon>
        <taxon>Octocorallia</taxon>
        <taxon>Malacalcyonacea</taxon>
        <taxon>Plexauridae</taxon>
        <taxon>Paramuricea</taxon>
    </lineage>
</organism>
<dbReference type="InterPro" id="IPR000477">
    <property type="entry name" value="RT_dom"/>
</dbReference>
<dbReference type="AlphaFoldDB" id="A0A6S7IDL9"/>
<evidence type="ECO:0000313" key="1">
    <source>
        <dbReference type="EMBL" id="CAB4004321.1"/>
    </source>
</evidence>
<dbReference type="SUPFAM" id="SSF56672">
    <property type="entry name" value="DNA/RNA polymerases"/>
    <property type="match status" value="1"/>
</dbReference>
<dbReference type="PROSITE" id="PS50878">
    <property type="entry name" value="RT_POL"/>
    <property type="match status" value="1"/>
</dbReference>
<dbReference type="Proteomes" id="UP001152795">
    <property type="component" value="Unassembled WGS sequence"/>
</dbReference>